<protein>
    <submittedName>
        <fullName evidence="2">Uncharacterized protein</fullName>
    </submittedName>
</protein>
<dbReference type="EMBL" id="AUPC02000094">
    <property type="protein sequence ID" value="POG72521.1"/>
    <property type="molecule type" value="Genomic_DNA"/>
</dbReference>
<reference evidence="2 3" key="2">
    <citation type="journal article" date="2018" name="New Phytol.">
        <title>High intraspecific genome diversity in the model arbuscular mycorrhizal symbiont Rhizophagus irregularis.</title>
        <authorList>
            <person name="Chen E.C.H."/>
            <person name="Morin E."/>
            <person name="Beaudet D."/>
            <person name="Noel J."/>
            <person name="Yildirir G."/>
            <person name="Ndikumana S."/>
            <person name="Charron P."/>
            <person name="St-Onge C."/>
            <person name="Giorgi J."/>
            <person name="Kruger M."/>
            <person name="Marton T."/>
            <person name="Ropars J."/>
            <person name="Grigoriev I.V."/>
            <person name="Hainaut M."/>
            <person name="Henrissat B."/>
            <person name="Roux C."/>
            <person name="Martin F."/>
            <person name="Corradi N."/>
        </authorList>
    </citation>
    <scope>NUCLEOTIDE SEQUENCE [LARGE SCALE GENOMIC DNA]</scope>
    <source>
        <strain evidence="2 3">DAOM 197198</strain>
    </source>
</reference>
<dbReference type="Proteomes" id="UP000018888">
    <property type="component" value="Unassembled WGS sequence"/>
</dbReference>
<evidence type="ECO:0000313" key="2">
    <source>
        <dbReference type="EMBL" id="POG72521.1"/>
    </source>
</evidence>
<accession>A0A2P4Q4D3</accession>
<dbReference type="VEuPathDB" id="FungiDB:RhiirFUN_025144"/>
<gene>
    <name evidence="2" type="ORF">GLOIN_2v1829231</name>
</gene>
<organism evidence="2 3">
    <name type="scientific">Rhizophagus irregularis (strain DAOM 181602 / DAOM 197198 / MUCL 43194)</name>
    <name type="common">Arbuscular mycorrhizal fungus</name>
    <name type="synonym">Glomus intraradices</name>
    <dbReference type="NCBI Taxonomy" id="747089"/>
    <lineage>
        <taxon>Eukaryota</taxon>
        <taxon>Fungi</taxon>
        <taxon>Fungi incertae sedis</taxon>
        <taxon>Mucoromycota</taxon>
        <taxon>Glomeromycotina</taxon>
        <taxon>Glomeromycetes</taxon>
        <taxon>Glomerales</taxon>
        <taxon>Glomeraceae</taxon>
        <taxon>Rhizophagus</taxon>
    </lineage>
</organism>
<evidence type="ECO:0000256" key="1">
    <source>
        <dbReference type="SAM" id="MobiDB-lite"/>
    </source>
</evidence>
<keyword evidence="3" id="KW-1185">Reference proteome</keyword>
<reference evidence="2 3" key="1">
    <citation type="journal article" date="2013" name="Proc. Natl. Acad. Sci. U.S.A.">
        <title>Genome of an arbuscular mycorrhizal fungus provides insight into the oldest plant symbiosis.</title>
        <authorList>
            <person name="Tisserant E."/>
            <person name="Malbreil M."/>
            <person name="Kuo A."/>
            <person name="Kohler A."/>
            <person name="Symeonidi A."/>
            <person name="Balestrini R."/>
            <person name="Charron P."/>
            <person name="Duensing N."/>
            <person name="Frei Dit Frey N."/>
            <person name="Gianinazzi-Pearson V."/>
            <person name="Gilbert L.B."/>
            <person name="Handa Y."/>
            <person name="Herr J.R."/>
            <person name="Hijri M."/>
            <person name="Koul R."/>
            <person name="Kawaguchi M."/>
            <person name="Krajinski F."/>
            <person name="Lammers P.J."/>
            <person name="Masclaux F.G."/>
            <person name="Murat C."/>
            <person name="Morin E."/>
            <person name="Ndikumana S."/>
            <person name="Pagni M."/>
            <person name="Petitpierre D."/>
            <person name="Requena N."/>
            <person name="Rosikiewicz P."/>
            <person name="Riley R."/>
            <person name="Saito K."/>
            <person name="San Clemente H."/>
            <person name="Shapiro H."/>
            <person name="van Tuinen D."/>
            <person name="Becard G."/>
            <person name="Bonfante P."/>
            <person name="Paszkowski U."/>
            <person name="Shachar-Hill Y.Y."/>
            <person name="Tuskan G.A."/>
            <person name="Young P.W."/>
            <person name="Sanders I.R."/>
            <person name="Henrissat B."/>
            <person name="Rensing S.A."/>
            <person name="Grigoriev I.V."/>
            <person name="Corradi N."/>
            <person name="Roux C."/>
            <person name="Martin F."/>
        </authorList>
    </citation>
    <scope>NUCLEOTIDE SEQUENCE [LARGE SCALE GENOMIC DNA]</scope>
    <source>
        <strain evidence="2 3">DAOM 197198</strain>
    </source>
</reference>
<dbReference type="AlphaFoldDB" id="A0A2P4Q4D3"/>
<feature type="compositionally biased region" description="Basic and acidic residues" evidence="1">
    <location>
        <begin position="266"/>
        <end position="279"/>
    </location>
</feature>
<feature type="region of interest" description="Disordered" evidence="1">
    <location>
        <begin position="259"/>
        <end position="289"/>
    </location>
</feature>
<name>A0A2P4Q4D3_RHIID</name>
<evidence type="ECO:0000313" key="3">
    <source>
        <dbReference type="Proteomes" id="UP000018888"/>
    </source>
</evidence>
<comment type="caution">
    <text evidence="2">The sequence shown here is derived from an EMBL/GenBank/DDBJ whole genome shotgun (WGS) entry which is preliminary data.</text>
</comment>
<sequence>MVINSTMRATDSSIGIGSLLTDRAYCSRMGIKMSGTSFRTSAPFPTNQTISLDVLADKTTYTRLDDPYKIFKNAILSVGHIFWDIIEEMVMQSAWFGEPQPGNKDGVIDDKEMVASSSNQSQFHSKDPPAWYKAGYSWYCTGCRKQRDKLMPMRLLSMEKDLEHARELLTWIQDAIKAEKLRDPVYTETGKRNNVPFAKFIKSLKTNQDKDEITSKLLRKTGAKHASMVYASPNPTPQHLDNLSEITLRHKINHLDAGKNYALGDPESKEPISDSKSEPESESSDGPKPKHRLLHLHLSLEIMIQKSLRLWIWIQC</sequence>
<proteinExistence type="predicted"/>